<sequence>MISIIILTKNEEKDLPRCLNSVSWCDDVHVVDSGSNDETLNIALLQGAKISTNTFRSFGQQRNYALDELKVKYEWILFLDADEVVTSKFKTEMIKATESAENDVAGFYCCWKMMLYGKWLKYCDNFPKWQFRLMRKGRARFTDFGHGQKEDKVEGKIEYLREPYLHYGFSKGWFYWIERHNKYSSQEAIARSLKRPPVKQIFSRDASTRNPALKSWLSRMPGWPFVRFFQAYILNFGFTEGAPGFIYCINMAYYEFLIQIKMHEQRNESQPVQLSATASSGVELENP</sequence>
<feature type="domain" description="Glycosyltransferase 2-like" evidence="2">
    <location>
        <begin position="3"/>
        <end position="106"/>
    </location>
</feature>
<gene>
    <name evidence="3" type="ORF">RM529_09675</name>
</gene>
<evidence type="ECO:0000256" key="1">
    <source>
        <dbReference type="ARBA" id="ARBA00038494"/>
    </source>
</evidence>
<dbReference type="Proteomes" id="UP001248819">
    <property type="component" value="Unassembled WGS sequence"/>
</dbReference>
<dbReference type="PANTHER" id="PTHR43630:SF2">
    <property type="entry name" value="GLYCOSYLTRANSFERASE"/>
    <property type="match status" value="1"/>
</dbReference>
<dbReference type="Pfam" id="PF00535">
    <property type="entry name" value="Glycos_transf_2"/>
    <property type="match status" value="1"/>
</dbReference>
<dbReference type="InterPro" id="IPR029044">
    <property type="entry name" value="Nucleotide-diphossugar_trans"/>
</dbReference>
<accession>A0ABU3CVN6</accession>
<evidence type="ECO:0000313" key="3">
    <source>
        <dbReference type="EMBL" id="MDT0650415.1"/>
    </source>
</evidence>
<dbReference type="Gene3D" id="3.90.550.10">
    <property type="entry name" value="Spore Coat Polysaccharide Biosynthesis Protein SpsA, Chain A"/>
    <property type="match status" value="1"/>
</dbReference>
<dbReference type="SUPFAM" id="SSF53448">
    <property type="entry name" value="Nucleotide-diphospho-sugar transferases"/>
    <property type="match status" value="1"/>
</dbReference>
<dbReference type="InterPro" id="IPR001173">
    <property type="entry name" value="Glyco_trans_2-like"/>
</dbReference>
<evidence type="ECO:0000313" key="4">
    <source>
        <dbReference type="Proteomes" id="UP001248819"/>
    </source>
</evidence>
<protein>
    <submittedName>
        <fullName evidence="3">Glycosyltransferase family 2 protein</fullName>
        <ecNumber evidence="3">2.4.-.-</ecNumber>
    </submittedName>
</protein>
<dbReference type="PANTHER" id="PTHR43630">
    <property type="entry name" value="POLY-BETA-1,6-N-ACETYL-D-GLUCOSAMINE SYNTHASE"/>
    <property type="match status" value="1"/>
</dbReference>
<dbReference type="CDD" id="cd02511">
    <property type="entry name" value="Beta4Glucosyltransferase"/>
    <property type="match status" value="1"/>
</dbReference>
<dbReference type="GO" id="GO:0016757">
    <property type="term" value="F:glycosyltransferase activity"/>
    <property type="evidence" value="ECO:0007669"/>
    <property type="project" value="UniProtKB-KW"/>
</dbReference>
<keyword evidence="3" id="KW-0808">Transferase</keyword>
<dbReference type="EMBL" id="JAVRHP010000043">
    <property type="protein sequence ID" value="MDT0650415.1"/>
    <property type="molecule type" value="Genomic_DNA"/>
</dbReference>
<evidence type="ECO:0000259" key="2">
    <source>
        <dbReference type="Pfam" id="PF00535"/>
    </source>
</evidence>
<comment type="similarity">
    <text evidence="1">Belongs to the glycosyltransferase 2 family. WaaE/KdtX subfamily.</text>
</comment>
<proteinExistence type="inferred from homology"/>
<keyword evidence="3" id="KW-0328">Glycosyltransferase</keyword>
<dbReference type="RefSeq" id="WP_311484596.1">
    <property type="nucleotide sequence ID" value="NZ_JAVRHP010000043.1"/>
</dbReference>
<reference evidence="3 4" key="1">
    <citation type="submission" date="2023-09" db="EMBL/GenBank/DDBJ databases">
        <authorList>
            <person name="Rey-Velasco X."/>
        </authorList>
    </citation>
    <scope>NUCLEOTIDE SEQUENCE [LARGE SCALE GENOMIC DNA]</scope>
    <source>
        <strain evidence="3 4">F297</strain>
    </source>
</reference>
<organism evidence="3 4">
    <name type="scientific">Autumnicola edwardsiae</name>
    <dbReference type="NCBI Taxonomy" id="3075594"/>
    <lineage>
        <taxon>Bacteria</taxon>
        <taxon>Pseudomonadati</taxon>
        <taxon>Bacteroidota</taxon>
        <taxon>Flavobacteriia</taxon>
        <taxon>Flavobacteriales</taxon>
        <taxon>Flavobacteriaceae</taxon>
        <taxon>Autumnicola</taxon>
    </lineage>
</organism>
<comment type="caution">
    <text evidence="3">The sequence shown here is derived from an EMBL/GenBank/DDBJ whole genome shotgun (WGS) entry which is preliminary data.</text>
</comment>
<dbReference type="EC" id="2.4.-.-" evidence="3"/>
<name>A0ABU3CVN6_9FLAO</name>
<keyword evidence="4" id="KW-1185">Reference proteome</keyword>